<evidence type="ECO:0000256" key="2">
    <source>
        <dbReference type="ARBA" id="ARBA00023125"/>
    </source>
</evidence>
<dbReference type="InterPro" id="IPR002104">
    <property type="entry name" value="Integrase_catalytic"/>
</dbReference>
<dbReference type="PANTHER" id="PTHR30349">
    <property type="entry name" value="PHAGE INTEGRASE-RELATED"/>
    <property type="match status" value="1"/>
</dbReference>
<dbReference type="InterPro" id="IPR050090">
    <property type="entry name" value="Tyrosine_recombinase_XerCD"/>
</dbReference>
<keyword evidence="1" id="KW-0229">DNA integration</keyword>
<keyword evidence="3" id="KW-0233">DNA recombination</keyword>
<dbReference type="InterPro" id="IPR013762">
    <property type="entry name" value="Integrase-like_cat_sf"/>
</dbReference>
<dbReference type="CDD" id="cd00397">
    <property type="entry name" value="DNA_BRE_C"/>
    <property type="match status" value="1"/>
</dbReference>
<dbReference type="Gene3D" id="1.10.150.130">
    <property type="match status" value="1"/>
</dbReference>
<evidence type="ECO:0000259" key="6">
    <source>
        <dbReference type="PROSITE" id="PS51900"/>
    </source>
</evidence>
<evidence type="ECO:0000259" key="5">
    <source>
        <dbReference type="PROSITE" id="PS51898"/>
    </source>
</evidence>
<feature type="domain" description="Tyr recombinase" evidence="5">
    <location>
        <begin position="115"/>
        <end position="330"/>
    </location>
</feature>
<dbReference type="PROSITE" id="PS51898">
    <property type="entry name" value="TYR_RECOMBINASE"/>
    <property type="match status" value="1"/>
</dbReference>
<dbReference type="GO" id="GO:0015074">
    <property type="term" value="P:DNA integration"/>
    <property type="evidence" value="ECO:0007669"/>
    <property type="project" value="UniProtKB-KW"/>
</dbReference>
<evidence type="ECO:0000256" key="4">
    <source>
        <dbReference type="PROSITE-ProRule" id="PRU01248"/>
    </source>
</evidence>
<reference evidence="7 8" key="1">
    <citation type="submission" date="2018-11" db="EMBL/GenBank/DDBJ databases">
        <title>Genome sequences of Natronomonas sp. CBA1133.</title>
        <authorList>
            <person name="Roh S.W."/>
            <person name="Cha I.-T."/>
        </authorList>
    </citation>
    <scope>NUCLEOTIDE SEQUENCE [LARGE SCALE GENOMIC DNA]</scope>
    <source>
        <strain evidence="7 8">CBA1133</strain>
    </source>
</reference>
<protein>
    <submittedName>
        <fullName evidence="7">Site-specific integrase</fullName>
    </submittedName>
</protein>
<keyword evidence="8" id="KW-1185">Reference proteome</keyword>
<keyword evidence="2 4" id="KW-0238">DNA-binding</keyword>
<sequence>MTLEPITPDRAVKLYLQDRENELAHSTHKSHRSRLSYFTDWCEQEGIENLNTITGRQLYEYRIWRRNDGDLVPVSEKGQMVTLRVFIRWAESIEAVEQDLHTKVQIPSLAHNEGVDDAILDVEQARSILDYLQTFEYASRRHVVFALLWHTMCRRSSVRALDVTDYNPGDQYLEVIHRPDTGTPLKNQGRGERYIALSEQMCELLDDWIETTRDDVVDDAGRRPLIATAQGRIHQTTIQNYVYCLTRPCELAGDCPHDRDVETCEATEWQHPSKCPSSVSPHAVRRGAITHALSTGTPQQVVSDRANVSTAVLDKHYDARSKREKMESRREFVDSV</sequence>
<gene>
    <name evidence="7" type="ORF">Nmn1133_13850</name>
</gene>
<dbReference type="GO" id="GO:0006310">
    <property type="term" value="P:DNA recombination"/>
    <property type="evidence" value="ECO:0007669"/>
    <property type="project" value="UniProtKB-KW"/>
</dbReference>
<feature type="domain" description="Core-binding (CB)" evidence="6">
    <location>
        <begin position="6"/>
        <end position="91"/>
    </location>
</feature>
<dbReference type="GO" id="GO:0003677">
    <property type="term" value="F:DNA binding"/>
    <property type="evidence" value="ECO:0007669"/>
    <property type="project" value="UniProtKB-UniRule"/>
</dbReference>
<dbReference type="PANTHER" id="PTHR30349:SF41">
    <property type="entry name" value="INTEGRASE_RECOMBINASE PROTEIN MJ0367-RELATED"/>
    <property type="match status" value="1"/>
</dbReference>
<comment type="caution">
    <text evidence="7">The sequence shown here is derived from an EMBL/GenBank/DDBJ whole genome shotgun (WGS) entry which is preliminary data.</text>
</comment>
<dbReference type="InterPro" id="IPR010998">
    <property type="entry name" value="Integrase_recombinase_N"/>
</dbReference>
<dbReference type="PROSITE" id="PS51900">
    <property type="entry name" value="CB"/>
    <property type="match status" value="1"/>
</dbReference>
<accession>A0AAJ4R5Q4</accession>
<dbReference type="InterPro" id="IPR044068">
    <property type="entry name" value="CB"/>
</dbReference>
<dbReference type="InterPro" id="IPR011010">
    <property type="entry name" value="DNA_brk_join_enz"/>
</dbReference>
<dbReference type="Proteomes" id="UP000270581">
    <property type="component" value="Unassembled WGS sequence"/>
</dbReference>
<evidence type="ECO:0000256" key="1">
    <source>
        <dbReference type="ARBA" id="ARBA00022908"/>
    </source>
</evidence>
<organism evidence="7 8">
    <name type="scientific">Halosegnis longus</name>
    <dbReference type="NCBI Taxonomy" id="2216012"/>
    <lineage>
        <taxon>Archaea</taxon>
        <taxon>Methanobacteriati</taxon>
        <taxon>Methanobacteriota</taxon>
        <taxon>Stenosarchaea group</taxon>
        <taxon>Halobacteria</taxon>
        <taxon>Halobacteriales</taxon>
        <taxon>Natronomonadaceae</taxon>
        <taxon>Halosegnis</taxon>
    </lineage>
</organism>
<dbReference type="Gene3D" id="1.10.443.10">
    <property type="entry name" value="Intergrase catalytic core"/>
    <property type="match status" value="1"/>
</dbReference>
<evidence type="ECO:0000256" key="3">
    <source>
        <dbReference type="ARBA" id="ARBA00023172"/>
    </source>
</evidence>
<dbReference type="EMBL" id="RJJC01000003">
    <property type="protein sequence ID" value="RNJ22024.1"/>
    <property type="molecule type" value="Genomic_DNA"/>
</dbReference>
<evidence type="ECO:0000313" key="7">
    <source>
        <dbReference type="EMBL" id="RNJ22024.1"/>
    </source>
</evidence>
<dbReference type="SUPFAM" id="SSF56349">
    <property type="entry name" value="DNA breaking-rejoining enzymes"/>
    <property type="match status" value="1"/>
</dbReference>
<name>A0AAJ4R5Q4_9EURY</name>
<dbReference type="AlphaFoldDB" id="A0AAJ4R5Q4"/>
<dbReference type="RefSeq" id="WP_123124817.1">
    <property type="nucleotide sequence ID" value="NZ_RJJC01000003.1"/>
</dbReference>
<proteinExistence type="predicted"/>
<evidence type="ECO:0000313" key="8">
    <source>
        <dbReference type="Proteomes" id="UP000270581"/>
    </source>
</evidence>
<dbReference type="Pfam" id="PF00589">
    <property type="entry name" value="Phage_integrase"/>
    <property type="match status" value="1"/>
</dbReference>